<accession>U3GWD0</accession>
<name>U3GWD0_9CORY</name>
<evidence type="ECO:0000256" key="2">
    <source>
        <dbReference type="SAM" id="MobiDB-lite"/>
    </source>
</evidence>
<dbReference type="Proteomes" id="UP000016943">
    <property type="component" value="Chromosome"/>
</dbReference>
<dbReference type="eggNOG" id="COG0119">
    <property type="taxonomic scope" value="Bacteria"/>
</dbReference>
<evidence type="ECO:0000313" key="3">
    <source>
        <dbReference type="EMBL" id="AGU15860.1"/>
    </source>
</evidence>
<dbReference type="PATRIC" id="fig|1348662.3.peg.1739"/>
<organism evidence="3 4">
    <name type="scientific">Corynebacterium argentoratense DSM 44202</name>
    <dbReference type="NCBI Taxonomy" id="1348662"/>
    <lineage>
        <taxon>Bacteria</taxon>
        <taxon>Bacillati</taxon>
        <taxon>Actinomycetota</taxon>
        <taxon>Actinomycetes</taxon>
        <taxon>Mycobacteriales</taxon>
        <taxon>Corynebacteriaceae</taxon>
        <taxon>Corynebacterium</taxon>
    </lineage>
</organism>
<reference evidence="3 4" key="1">
    <citation type="journal article" date="2013" name="Genome Announc.">
        <title>Whole-Genome Sequence of the Clinical Strain Corynebacterium argentoratense DSM 44202, Isolated from a Human Throat Specimen.</title>
        <authorList>
            <person name="Bomholt C."/>
            <person name="Glaub A."/>
            <person name="Gravermann K."/>
            <person name="Albersmeier A."/>
            <person name="Brinkrolf K."/>
            <person name="Ruckert C."/>
            <person name="Tauch A."/>
        </authorList>
    </citation>
    <scope>NUCLEOTIDE SEQUENCE [LARGE SCALE GENOMIC DNA]</scope>
    <source>
        <strain evidence="3">DSM 44202</strain>
    </source>
</reference>
<dbReference type="Gene3D" id="3.30.160.270">
    <property type="match status" value="1"/>
</dbReference>
<gene>
    <name evidence="3" type="ORF">CARG_08810</name>
</gene>
<proteinExistence type="predicted"/>
<protein>
    <recommendedName>
        <fullName evidence="5">Acetyl-CoA acetyltransferase</fullName>
    </recommendedName>
</protein>
<keyword evidence="1" id="KW-0808">Transferase</keyword>
<evidence type="ECO:0000256" key="1">
    <source>
        <dbReference type="ARBA" id="ARBA00022679"/>
    </source>
</evidence>
<feature type="compositionally biased region" description="Low complexity" evidence="2">
    <location>
        <begin position="1"/>
        <end position="28"/>
    </location>
</feature>
<evidence type="ECO:0000313" key="4">
    <source>
        <dbReference type="Proteomes" id="UP000016943"/>
    </source>
</evidence>
<dbReference type="EMBL" id="CP006365">
    <property type="protein sequence ID" value="AGU15860.1"/>
    <property type="molecule type" value="Genomic_DNA"/>
</dbReference>
<dbReference type="InterPro" id="IPR036230">
    <property type="entry name" value="LeuA_allosteric_dom_sf"/>
</dbReference>
<feature type="region of interest" description="Disordered" evidence="2">
    <location>
        <begin position="1"/>
        <end position="39"/>
    </location>
</feature>
<dbReference type="GO" id="GO:0016740">
    <property type="term" value="F:transferase activity"/>
    <property type="evidence" value="ECO:0007669"/>
    <property type="project" value="UniProtKB-KW"/>
</dbReference>
<dbReference type="OrthoDB" id="4773719at2"/>
<dbReference type="RefSeq" id="WP_021012255.1">
    <property type="nucleotide sequence ID" value="NC_022198.1"/>
</dbReference>
<dbReference type="GeneID" id="78250493"/>
<dbReference type="STRING" id="1348662.CARG_08810"/>
<sequence length="177" mass="19874">MNTSTITRTHTTHTTFTSTLGTTTQPTHSPQPCTRSEESDPFFERFGQQLPRGLREEAQGMSWQEFIGTYGRIDTHHIRHLSQEKIGLGTFRFEADIDGTHREIVATGPINACTNLLSDMGRRIEILNFHQYRVFEGTVTFIRATNNRETCWAVGFGPSQELSAASVMSAASCRLYG</sequence>
<dbReference type="HOGENOM" id="CLU_097459_2_0_11"/>
<keyword evidence="4" id="KW-1185">Reference proteome</keyword>
<dbReference type="SUPFAM" id="SSF110921">
    <property type="entry name" value="2-isopropylmalate synthase LeuA, allosteric (dimerisation) domain"/>
    <property type="match status" value="1"/>
</dbReference>
<dbReference type="KEGG" id="caz:CARG_08810"/>
<dbReference type="AlphaFoldDB" id="U3GWD0"/>
<evidence type="ECO:0008006" key="5">
    <source>
        <dbReference type="Google" id="ProtNLM"/>
    </source>
</evidence>